<dbReference type="Proteomes" id="UP001168990">
    <property type="component" value="Unassembled WGS sequence"/>
</dbReference>
<reference evidence="1" key="2">
    <citation type="submission" date="2023-03" db="EMBL/GenBank/DDBJ databases">
        <authorList>
            <person name="Inwood S.N."/>
            <person name="Skelly J.G."/>
            <person name="Guhlin J."/>
            <person name="Harrop T.W.R."/>
            <person name="Goldson S.G."/>
            <person name="Dearden P.K."/>
        </authorList>
    </citation>
    <scope>NUCLEOTIDE SEQUENCE</scope>
    <source>
        <strain evidence="1">Irish</strain>
        <tissue evidence="1">Whole body</tissue>
    </source>
</reference>
<name>A0AA39C5P8_9HYME</name>
<reference evidence="1" key="1">
    <citation type="journal article" date="2023" name="bioRxiv">
        <title>Scaffold-level genome assemblies of two parasitoid biocontrol wasps reveal the parthenogenesis mechanism and an associated novel virus.</title>
        <authorList>
            <person name="Inwood S."/>
            <person name="Skelly J."/>
            <person name="Guhlin J."/>
            <person name="Harrop T."/>
            <person name="Goldson S."/>
            <person name="Dearden P."/>
        </authorList>
    </citation>
    <scope>NUCLEOTIDE SEQUENCE</scope>
    <source>
        <strain evidence="1">Irish</strain>
        <tissue evidence="1">Whole body</tissue>
    </source>
</reference>
<sequence length="91" mass="10637">MSASITTVSKNFILNSAMEEASYILLKPYIVDSEAKRLDHETNHIVEIRSSENYSHNQTRHELNYPRYFLTKMATVAWDFLNVSNIYQKAH</sequence>
<proteinExistence type="predicted"/>
<gene>
    <name evidence="1" type="ORF">PV328_009402</name>
</gene>
<dbReference type="AlphaFoldDB" id="A0AA39C5P8"/>
<dbReference type="EMBL" id="JAQQBS010001424">
    <property type="protein sequence ID" value="KAK0158395.1"/>
    <property type="molecule type" value="Genomic_DNA"/>
</dbReference>
<accession>A0AA39C5P8</accession>
<protein>
    <submittedName>
        <fullName evidence="1">Uncharacterized protein</fullName>
    </submittedName>
</protein>
<keyword evidence="2" id="KW-1185">Reference proteome</keyword>
<comment type="caution">
    <text evidence="1">The sequence shown here is derived from an EMBL/GenBank/DDBJ whole genome shotgun (WGS) entry which is preliminary data.</text>
</comment>
<organism evidence="1 2">
    <name type="scientific">Microctonus aethiopoides</name>
    <dbReference type="NCBI Taxonomy" id="144406"/>
    <lineage>
        <taxon>Eukaryota</taxon>
        <taxon>Metazoa</taxon>
        <taxon>Ecdysozoa</taxon>
        <taxon>Arthropoda</taxon>
        <taxon>Hexapoda</taxon>
        <taxon>Insecta</taxon>
        <taxon>Pterygota</taxon>
        <taxon>Neoptera</taxon>
        <taxon>Endopterygota</taxon>
        <taxon>Hymenoptera</taxon>
        <taxon>Apocrita</taxon>
        <taxon>Ichneumonoidea</taxon>
        <taxon>Braconidae</taxon>
        <taxon>Euphorinae</taxon>
        <taxon>Microctonus</taxon>
    </lineage>
</organism>
<evidence type="ECO:0000313" key="1">
    <source>
        <dbReference type="EMBL" id="KAK0158395.1"/>
    </source>
</evidence>
<evidence type="ECO:0000313" key="2">
    <source>
        <dbReference type="Proteomes" id="UP001168990"/>
    </source>
</evidence>